<evidence type="ECO:0000313" key="3">
    <source>
        <dbReference type="EMBL" id="MBO8451190.1"/>
    </source>
</evidence>
<accession>A0A9D9ER48</accession>
<sequence length="148" mass="15444">MEAGKADGAQNPAQNLEAVRQRFAADRFAVEAAGITVEEASPRHAVCSMEIRPVHRNAAGAVMGGAVFTLADFCFAVAANNADTAGATVSLSSSVTFLSPAKGRRLTAEAVCVKSGRTTCLYTVNVRDELDTKVAFVSITGFRTAAVF</sequence>
<dbReference type="AlphaFoldDB" id="A0A9D9ER48"/>
<comment type="caution">
    <text evidence="3">The sequence shown here is derived from an EMBL/GenBank/DDBJ whole genome shotgun (WGS) entry which is preliminary data.</text>
</comment>
<dbReference type="SUPFAM" id="SSF54637">
    <property type="entry name" value="Thioesterase/thiol ester dehydrase-isomerase"/>
    <property type="match status" value="1"/>
</dbReference>
<dbReference type="PANTHER" id="PTHR42856:SF1">
    <property type="entry name" value="ACYL-COENZYME A THIOESTERASE PAAI"/>
    <property type="match status" value="1"/>
</dbReference>
<dbReference type="InterPro" id="IPR052723">
    <property type="entry name" value="Acyl-CoA_thioesterase_PaaI"/>
</dbReference>
<protein>
    <submittedName>
        <fullName evidence="3">PaaI family thioesterase</fullName>
    </submittedName>
</protein>
<name>A0A9D9ER48_9SPIR</name>
<dbReference type="InterPro" id="IPR006683">
    <property type="entry name" value="Thioestr_dom"/>
</dbReference>
<dbReference type="Gene3D" id="3.10.129.10">
    <property type="entry name" value="Hotdog Thioesterase"/>
    <property type="match status" value="1"/>
</dbReference>
<keyword evidence="1" id="KW-0378">Hydrolase</keyword>
<dbReference type="EMBL" id="JADIMS010000163">
    <property type="protein sequence ID" value="MBO8451190.1"/>
    <property type="molecule type" value="Genomic_DNA"/>
</dbReference>
<dbReference type="Pfam" id="PF03061">
    <property type="entry name" value="4HBT"/>
    <property type="match status" value="1"/>
</dbReference>
<dbReference type="InterPro" id="IPR029069">
    <property type="entry name" value="HotDog_dom_sf"/>
</dbReference>
<dbReference type="Proteomes" id="UP000823616">
    <property type="component" value="Unassembled WGS sequence"/>
</dbReference>
<evidence type="ECO:0000256" key="1">
    <source>
        <dbReference type="ARBA" id="ARBA00022801"/>
    </source>
</evidence>
<reference evidence="3" key="2">
    <citation type="journal article" date="2021" name="PeerJ">
        <title>Extensive microbial diversity within the chicken gut microbiome revealed by metagenomics and culture.</title>
        <authorList>
            <person name="Gilroy R."/>
            <person name="Ravi A."/>
            <person name="Getino M."/>
            <person name="Pursley I."/>
            <person name="Horton D.L."/>
            <person name="Alikhan N.F."/>
            <person name="Baker D."/>
            <person name="Gharbi K."/>
            <person name="Hall N."/>
            <person name="Watson M."/>
            <person name="Adriaenssens E.M."/>
            <person name="Foster-Nyarko E."/>
            <person name="Jarju S."/>
            <person name="Secka A."/>
            <person name="Antonio M."/>
            <person name="Oren A."/>
            <person name="Chaudhuri R.R."/>
            <person name="La Ragione R."/>
            <person name="Hildebrand F."/>
            <person name="Pallen M.J."/>
        </authorList>
    </citation>
    <scope>NUCLEOTIDE SEQUENCE</scope>
    <source>
        <strain evidence="3">B3-4054</strain>
    </source>
</reference>
<feature type="domain" description="Thioesterase" evidence="2">
    <location>
        <begin position="60"/>
        <end position="134"/>
    </location>
</feature>
<dbReference type="NCBIfam" id="TIGR00369">
    <property type="entry name" value="unchar_dom_1"/>
    <property type="match status" value="1"/>
</dbReference>
<dbReference type="GO" id="GO:0016289">
    <property type="term" value="F:acyl-CoA hydrolase activity"/>
    <property type="evidence" value="ECO:0007669"/>
    <property type="project" value="TreeGrafter"/>
</dbReference>
<dbReference type="PANTHER" id="PTHR42856">
    <property type="entry name" value="ACYL-COENZYME A THIOESTERASE PAAI"/>
    <property type="match status" value="1"/>
</dbReference>
<organism evidence="3 4">
    <name type="scientific">Candidatus Avitreponema avistercoris</name>
    <dbReference type="NCBI Taxonomy" id="2840705"/>
    <lineage>
        <taxon>Bacteria</taxon>
        <taxon>Pseudomonadati</taxon>
        <taxon>Spirochaetota</taxon>
        <taxon>Spirochaetia</taxon>
        <taxon>Spirochaetales</taxon>
        <taxon>Candidatus Avitreponema</taxon>
    </lineage>
</organism>
<dbReference type="CDD" id="cd03443">
    <property type="entry name" value="PaaI_thioesterase"/>
    <property type="match status" value="1"/>
</dbReference>
<proteinExistence type="predicted"/>
<evidence type="ECO:0000313" key="4">
    <source>
        <dbReference type="Proteomes" id="UP000823616"/>
    </source>
</evidence>
<gene>
    <name evidence="3" type="ORF">IAA96_08830</name>
</gene>
<reference evidence="3" key="1">
    <citation type="submission" date="2020-10" db="EMBL/GenBank/DDBJ databases">
        <authorList>
            <person name="Gilroy R."/>
        </authorList>
    </citation>
    <scope>NUCLEOTIDE SEQUENCE</scope>
    <source>
        <strain evidence="3">B3-4054</strain>
    </source>
</reference>
<dbReference type="InterPro" id="IPR003736">
    <property type="entry name" value="PAAI_dom"/>
</dbReference>
<evidence type="ECO:0000259" key="2">
    <source>
        <dbReference type="Pfam" id="PF03061"/>
    </source>
</evidence>